<accession>A0A2J8RF29</accession>
<feature type="region of interest" description="Disordered" evidence="1">
    <location>
        <begin position="1"/>
        <end position="21"/>
    </location>
</feature>
<gene>
    <name evidence="3" type="ORF">CR201_G0051470</name>
</gene>
<evidence type="ECO:0000256" key="1">
    <source>
        <dbReference type="SAM" id="MobiDB-lite"/>
    </source>
</evidence>
<dbReference type="Gene3D" id="3.20.20.80">
    <property type="entry name" value="Glycosidases"/>
    <property type="match status" value="1"/>
</dbReference>
<reference evidence="3" key="1">
    <citation type="submission" date="2017-12" db="EMBL/GenBank/DDBJ databases">
        <title>High-resolution comparative analysis of great ape genomes.</title>
        <authorList>
            <person name="Pollen A."/>
            <person name="Hastie A."/>
            <person name="Hormozdiari F."/>
            <person name="Dougherty M."/>
            <person name="Liu R."/>
            <person name="Chaisson M."/>
            <person name="Hoppe E."/>
            <person name="Hill C."/>
            <person name="Pang A."/>
            <person name="Hillier L."/>
            <person name="Baker C."/>
            <person name="Armstrong J."/>
            <person name="Shendure J."/>
            <person name="Paten B."/>
            <person name="Wilson R."/>
            <person name="Chao H."/>
            <person name="Schneider V."/>
            <person name="Ventura M."/>
            <person name="Kronenberg Z."/>
            <person name="Murali S."/>
            <person name="Gordon D."/>
            <person name="Cantsilieris S."/>
            <person name="Munson K."/>
            <person name="Nelson B."/>
            <person name="Raja A."/>
            <person name="Underwood J."/>
            <person name="Diekhans M."/>
            <person name="Fiddes I."/>
            <person name="Haussler D."/>
            <person name="Eichler E."/>
        </authorList>
    </citation>
    <scope>NUCLEOTIDE SEQUENCE [LARGE SCALE GENOMIC DNA]</scope>
    <source>
        <strain evidence="3">Susie</strain>
    </source>
</reference>
<dbReference type="EMBL" id="NDHI03003706">
    <property type="protein sequence ID" value="PNJ07127.1"/>
    <property type="molecule type" value="Genomic_DNA"/>
</dbReference>
<evidence type="ECO:0000259" key="2">
    <source>
        <dbReference type="Pfam" id="PF05089"/>
    </source>
</evidence>
<feature type="domain" description="Alpha-N-acetylglucosaminidase tim-barrel" evidence="2">
    <location>
        <begin position="1"/>
        <end position="38"/>
    </location>
</feature>
<dbReference type="AlphaFoldDB" id="A0A2J8RF29"/>
<dbReference type="Pfam" id="PF05089">
    <property type="entry name" value="NAGLU"/>
    <property type="match status" value="1"/>
</dbReference>
<sequence length="64" mass="6510">FGTDHIFGADTFNEMQPPSSEPSYLAAATTAVYEAMIAVLGARPDRGCVGGCAPRPPPGSGPVC</sequence>
<proteinExistence type="predicted"/>
<evidence type="ECO:0000313" key="3">
    <source>
        <dbReference type="EMBL" id="PNJ07127.1"/>
    </source>
</evidence>
<protein>
    <submittedName>
        <fullName evidence="3">NAGLU isoform 3</fullName>
    </submittedName>
</protein>
<dbReference type="InterPro" id="IPR024733">
    <property type="entry name" value="NAGLU_tim-barrel"/>
</dbReference>
<organism evidence="3">
    <name type="scientific">Pongo abelii</name>
    <name type="common">Sumatran orangutan</name>
    <name type="synonym">Pongo pygmaeus abelii</name>
    <dbReference type="NCBI Taxonomy" id="9601"/>
    <lineage>
        <taxon>Eukaryota</taxon>
        <taxon>Metazoa</taxon>
        <taxon>Chordata</taxon>
        <taxon>Craniata</taxon>
        <taxon>Vertebrata</taxon>
        <taxon>Euteleostomi</taxon>
        <taxon>Mammalia</taxon>
        <taxon>Eutheria</taxon>
        <taxon>Euarchontoglires</taxon>
        <taxon>Primates</taxon>
        <taxon>Haplorrhini</taxon>
        <taxon>Catarrhini</taxon>
        <taxon>Hominidae</taxon>
        <taxon>Pongo</taxon>
    </lineage>
</organism>
<feature type="non-terminal residue" evidence="3">
    <location>
        <position position="1"/>
    </location>
</feature>
<comment type="caution">
    <text evidence="3">The sequence shown here is derived from an EMBL/GenBank/DDBJ whole genome shotgun (WGS) entry which is preliminary data.</text>
</comment>
<name>A0A2J8RF29_PONAB</name>